<dbReference type="InterPro" id="IPR005467">
    <property type="entry name" value="His_kinase_dom"/>
</dbReference>
<dbReference type="InterPro" id="IPR003594">
    <property type="entry name" value="HATPase_dom"/>
</dbReference>
<dbReference type="GO" id="GO:0016301">
    <property type="term" value="F:kinase activity"/>
    <property type="evidence" value="ECO:0007669"/>
    <property type="project" value="UniProtKB-KW"/>
</dbReference>
<dbReference type="InterPro" id="IPR003661">
    <property type="entry name" value="HisK_dim/P_dom"/>
</dbReference>
<dbReference type="SUPFAM" id="SSF55874">
    <property type="entry name" value="ATPase domain of HSP90 chaperone/DNA topoisomerase II/histidine kinase"/>
    <property type="match status" value="1"/>
</dbReference>
<dbReference type="SMART" id="SM00387">
    <property type="entry name" value="HATPase_c"/>
    <property type="match status" value="1"/>
</dbReference>
<dbReference type="EC" id="2.7.13.3" evidence="2"/>
<evidence type="ECO:0000256" key="1">
    <source>
        <dbReference type="ARBA" id="ARBA00000085"/>
    </source>
</evidence>
<keyword evidence="3" id="KW-0597">Phosphoprotein</keyword>
<keyword evidence="9" id="KW-1185">Reference proteome</keyword>
<evidence type="ECO:0000256" key="6">
    <source>
        <dbReference type="SAM" id="Coils"/>
    </source>
</evidence>
<dbReference type="Pfam" id="PF02518">
    <property type="entry name" value="HATPase_c"/>
    <property type="match status" value="1"/>
</dbReference>
<keyword evidence="4 8" id="KW-0808">Transferase</keyword>
<name>A0ABX1LSX4_9CYAN</name>
<evidence type="ECO:0000313" key="8">
    <source>
        <dbReference type="EMBL" id="NMF57924.1"/>
    </source>
</evidence>
<dbReference type="PANTHER" id="PTHR43065:SF42">
    <property type="entry name" value="TWO-COMPONENT SENSOR PPRA"/>
    <property type="match status" value="1"/>
</dbReference>
<evidence type="ECO:0000313" key="9">
    <source>
        <dbReference type="Proteomes" id="UP000738376"/>
    </source>
</evidence>
<protein>
    <recommendedName>
        <fullName evidence="2">histidine kinase</fullName>
        <ecNumber evidence="2">2.7.13.3</ecNumber>
    </recommendedName>
</protein>
<dbReference type="EMBL" id="JAAVJL010000001">
    <property type="protein sequence ID" value="NMF57924.1"/>
    <property type="molecule type" value="Genomic_DNA"/>
</dbReference>
<keyword evidence="6" id="KW-0175">Coiled coil</keyword>
<dbReference type="PANTHER" id="PTHR43065">
    <property type="entry name" value="SENSOR HISTIDINE KINASE"/>
    <property type="match status" value="1"/>
</dbReference>
<proteinExistence type="predicted"/>
<evidence type="ECO:0000259" key="7">
    <source>
        <dbReference type="PROSITE" id="PS50109"/>
    </source>
</evidence>
<dbReference type="PRINTS" id="PR00344">
    <property type="entry name" value="BCTRLSENSOR"/>
</dbReference>
<feature type="coiled-coil region" evidence="6">
    <location>
        <begin position="3"/>
        <end position="37"/>
    </location>
</feature>
<dbReference type="Gene3D" id="1.10.287.130">
    <property type="match status" value="1"/>
</dbReference>
<dbReference type="InterPro" id="IPR036890">
    <property type="entry name" value="HATPase_C_sf"/>
</dbReference>
<organism evidence="8 9">
    <name type="scientific">Pseudanabaena yagii GIHE-NHR1</name>
    <dbReference type="NCBI Taxonomy" id="2722753"/>
    <lineage>
        <taxon>Bacteria</taxon>
        <taxon>Bacillati</taxon>
        <taxon>Cyanobacteriota</taxon>
        <taxon>Cyanophyceae</taxon>
        <taxon>Pseudanabaenales</taxon>
        <taxon>Pseudanabaenaceae</taxon>
        <taxon>Pseudanabaena</taxon>
        <taxon>Pseudanabaena yagii</taxon>
    </lineage>
</organism>
<reference evidence="8 9" key="1">
    <citation type="submission" date="2020-03" db="EMBL/GenBank/DDBJ databases">
        <title>Draft Genome Sequence of 2-Methylisoborneol Producing Pseudanabaena yagii Strain GIHE-NHR1 Isolated from North Han River in South Korea.</title>
        <authorList>
            <person name="Jeong J."/>
        </authorList>
    </citation>
    <scope>NUCLEOTIDE SEQUENCE [LARGE SCALE GENOMIC DNA]</scope>
    <source>
        <strain evidence="8 9">GIHE-NHR1</strain>
    </source>
</reference>
<comment type="catalytic activity">
    <reaction evidence="1">
        <text>ATP + protein L-histidine = ADP + protein N-phospho-L-histidine.</text>
        <dbReference type="EC" id="2.7.13.3"/>
    </reaction>
</comment>
<dbReference type="RefSeq" id="WP_169362886.1">
    <property type="nucleotide sequence ID" value="NZ_JAAVJL010000001.1"/>
</dbReference>
<dbReference type="SUPFAM" id="SSF47384">
    <property type="entry name" value="Homodimeric domain of signal transducing histidine kinase"/>
    <property type="match status" value="1"/>
</dbReference>
<dbReference type="CDD" id="cd00082">
    <property type="entry name" value="HisKA"/>
    <property type="match status" value="1"/>
</dbReference>
<feature type="domain" description="Histidine kinase" evidence="7">
    <location>
        <begin position="95"/>
        <end position="326"/>
    </location>
</feature>
<dbReference type="InterPro" id="IPR036097">
    <property type="entry name" value="HisK_dim/P_sf"/>
</dbReference>
<comment type="caution">
    <text evidence="8">The sequence shown here is derived from an EMBL/GenBank/DDBJ whole genome shotgun (WGS) entry which is preliminary data.</text>
</comment>
<gene>
    <name evidence="8" type="ORF">HC246_07790</name>
</gene>
<dbReference type="Proteomes" id="UP000738376">
    <property type="component" value="Unassembled WGS sequence"/>
</dbReference>
<accession>A0ABX1LSX4</accession>
<keyword evidence="5" id="KW-0902">Two-component regulatory system</keyword>
<dbReference type="InterPro" id="IPR004358">
    <property type="entry name" value="Sig_transdc_His_kin-like_C"/>
</dbReference>
<dbReference type="Gene3D" id="3.30.565.10">
    <property type="entry name" value="Histidine kinase-like ATPase, C-terminal domain"/>
    <property type="match status" value="1"/>
</dbReference>
<keyword evidence="4 8" id="KW-0418">Kinase</keyword>
<dbReference type="PROSITE" id="PS50109">
    <property type="entry name" value="HIS_KIN"/>
    <property type="match status" value="1"/>
</dbReference>
<sequence length="328" mass="36518">MEVEDDKLIIKRLEKENRILKKKLERSEIDRATLETTNRNKEALLKKVICDLQEYQSILEKKSSDLEQTLADLSLMQTKLVEVEKMAALGGLVAGVAHEINTPVGTSITLASTLRDETQLLMTLVESGCLKKSLLNHYLDVANEVSSLILSNLNRAGELVHSFKQVAVDQSNSEKRIFKVKEYIEEIMISISPQFKHNLHNVSITGDDSISIDSYPGALAQVITNFVNNSVLHAYLPNTSGNIHIHIQQQGDRTIIQYKDDGFGIDPQIFNKIFEPFFTTARDRGGTGLGLNVTYNLVTQKLQGSIDCESEIGKGTLFTVNLPNSIST</sequence>
<evidence type="ECO:0000256" key="2">
    <source>
        <dbReference type="ARBA" id="ARBA00012438"/>
    </source>
</evidence>
<evidence type="ECO:0000256" key="5">
    <source>
        <dbReference type="ARBA" id="ARBA00023012"/>
    </source>
</evidence>
<evidence type="ECO:0000256" key="4">
    <source>
        <dbReference type="ARBA" id="ARBA00022777"/>
    </source>
</evidence>
<evidence type="ECO:0000256" key="3">
    <source>
        <dbReference type="ARBA" id="ARBA00022553"/>
    </source>
</evidence>